<keyword evidence="2" id="KW-1185">Reference proteome</keyword>
<dbReference type="Proteomes" id="UP000693946">
    <property type="component" value="Linkage Group LG2"/>
</dbReference>
<name>A0AAV6RAN9_SOLSE</name>
<evidence type="ECO:0000313" key="1">
    <source>
        <dbReference type="EMBL" id="KAG7501570.1"/>
    </source>
</evidence>
<protein>
    <recommendedName>
        <fullName evidence="3">Secreted protein</fullName>
    </recommendedName>
</protein>
<evidence type="ECO:0000313" key="2">
    <source>
        <dbReference type="Proteomes" id="UP000693946"/>
    </source>
</evidence>
<accession>A0AAV6RAN9</accession>
<reference evidence="1 2" key="1">
    <citation type="journal article" date="2021" name="Sci. Rep.">
        <title>Chromosome anchoring in Senegalese sole (Solea senegalensis) reveals sex-associated markers and genome rearrangements in flatfish.</title>
        <authorList>
            <person name="Guerrero-Cozar I."/>
            <person name="Gomez-Garrido J."/>
            <person name="Berbel C."/>
            <person name="Martinez-Blanch J.F."/>
            <person name="Alioto T."/>
            <person name="Claros M.G."/>
            <person name="Gagnaire P.A."/>
            <person name="Manchado M."/>
        </authorList>
    </citation>
    <scope>NUCLEOTIDE SEQUENCE [LARGE SCALE GENOMIC DNA]</scope>
    <source>
        <strain evidence="1">Sse05_10M</strain>
    </source>
</reference>
<comment type="caution">
    <text evidence="1">The sequence shown here is derived from an EMBL/GenBank/DDBJ whole genome shotgun (WGS) entry which is preliminary data.</text>
</comment>
<gene>
    <name evidence="1" type="ORF">JOB18_002355</name>
</gene>
<dbReference type="AlphaFoldDB" id="A0AAV6RAN9"/>
<sequence length="108" mass="11627">MNELKLLFYEREVEVVVVVVVVVVGTCTKADVAFSIINIADVVSGDTLLSTSSKESVTPQVVESTVILEEETSSARLDPLPSSPSAPELAFRRNSGRLRCCLRASATE</sequence>
<organism evidence="1 2">
    <name type="scientific">Solea senegalensis</name>
    <name type="common">Senegalese sole</name>
    <dbReference type="NCBI Taxonomy" id="28829"/>
    <lineage>
        <taxon>Eukaryota</taxon>
        <taxon>Metazoa</taxon>
        <taxon>Chordata</taxon>
        <taxon>Craniata</taxon>
        <taxon>Vertebrata</taxon>
        <taxon>Euteleostomi</taxon>
        <taxon>Actinopterygii</taxon>
        <taxon>Neopterygii</taxon>
        <taxon>Teleostei</taxon>
        <taxon>Neoteleostei</taxon>
        <taxon>Acanthomorphata</taxon>
        <taxon>Carangaria</taxon>
        <taxon>Pleuronectiformes</taxon>
        <taxon>Pleuronectoidei</taxon>
        <taxon>Soleidae</taxon>
        <taxon>Solea</taxon>
    </lineage>
</organism>
<evidence type="ECO:0008006" key="3">
    <source>
        <dbReference type="Google" id="ProtNLM"/>
    </source>
</evidence>
<proteinExistence type="predicted"/>
<dbReference type="EMBL" id="JAGKHQ010000012">
    <property type="protein sequence ID" value="KAG7501570.1"/>
    <property type="molecule type" value="Genomic_DNA"/>
</dbReference>